<evidence type="ECO:0000313" key="4">
    <source>
        <dbReference type="EMBL" id="KKN34836.1"/>
    </source>
</evidence>
<dbReference type="EMBL" id="LAZR01002081">
    <property type="protein sequence ID" value="KKN34836.1"/>
    <property type="molecule type" value="Genomic_DNA"/>
</dbReference>
<feature type="domain" description="DUF2786" evidence="2">
    <location>
        <begin position="5"/>
        <end position="43"/>
    </location>
</feature>
<organism evidence="4">
    <name type="scientific">marine sediment metagenome</name>
    <dbReference type="NCBI Taxonomy" id="412755"/>
    <lineage>
        <taxon>unclassified sequences</taxon>
        <taxon>metagenomes</taxon>
        <taxon>ecological metagenomes</taxon>
    </lineage>
</organism>
<name>A0A0F9SCY6_9ZZZZ</name>
<dbReference type="AlphaFoldDB" id="A0A0F9SCY6"/>
<evidence type="ECO:0000259" key="3">
    <source>
        <dbReference type="Pfam" id="PF23771"/>
    </source>
</evidence>
<feature type="region of interest" description="Disordered" evidence="1">
    <location>
        <begin position="211"/>
        <end position="238"/>
    </location>
</feature>
<evidence type="ECO:0000256" key="1">
    <source>
        <dbReference type="SAM" id="MobiDB-lite"/>
    </source>
</evidence>
<reference evidence="4" key="1">
    <citation type="journal article" date="2015" name="Nature">
        <title>Complex archaea that bridge the gap between prokaryotes and eukaryotes.</title>
        <authorList>
            <person name="Spang A."/>
            <person name="Saw J.H."/>
            <person name="Jorgensen S.L."/>
            <person name="Zaremba-Niedzwiedzka K."/>
            <person name="Martijn J."/>
            <person name="Lind A.E."/>
            <person name="van Eijk R."/>
            <person name="Schleper C."/>
            <person name="Guy L."/>
            <person name="Ettema T.J."/>
        </authorList>
    </citation>
    <scope>NUCLEOTIDE SEQUENCE</scope>
</reference>
<sequence length="238" mass="26464">MTNDRIVDRIRKLLALGQSSNQHEAELAIQRANDLLEKHQLSMTDIEIKAVADEGGVQERYTVGGLKMKLIWVYDLARGCAMLFDGECVPDRRLWGTKFTFVGTRPDVAMAIALFEHLYSSWAGIVKADLKEAKFQSDRRFEPRDTMGFKQGHGVEYAQTIAARCRKLANQRKIKLEANSSTGTALVVTSKKAIVASIFTDMGIRYKTKLDTQSKGNSDGRSYGRAAGNAAQLTKDLT</sequence>
<accession>A0A0F9SCY6</accession>
<feature type="compositionally biased region" description="Polar residues" evidence="1">
    <location>
        <begin position="211"/>
        <end position="220"/>
    </location>
</feature>
<dbReference type="InterPro" id="IPR024498">
    <property type="entry name" value="DUF2786"/>
</dbReference>
<proteinExistence type="predicted"/>
<protein>
    <submittedName>
        <fullName evidence="4">Uncharacterized protein</fullName>
    </submittedName>
</protein>
<gene>
    <name evidence="4" type="ORF">LCGC14_0789770</name>
</gene>
<dbReference type="Pfam" id="PF10979">
    <property type="entry name" value="DUF2786"/>
    <property type="match status" value="1"/>
</dbReference>
<evidence type="ECO:0000259" key="2">
    <source>
        <dbReference type="Pfam" id="PF10979"/>
    </source>
</evidence>
<dbReference type="Pfam" id="PF23771">
    <property type="entry name" value="DUF7168"/>
    <property type="match status" value="1"/>
</dbReference>
<feature type="domain" description="DUF7168" evidence="3">
    <location>
        <begin position="71"/>
        <end position="162"/>
    </location>
</feature>
<dbReference type="InterPro" id="IPR055592">
    <property type="entry name" value="DUF7168"/>
</dbReference>
<comment type="caution">
    <text evidence="4">The sequence shown here is derived from an EMBL/GenBank/DDBJ whole genome shotgun (WGS) entry which is preliminary data.</text>
</comment>